<evidence type="ECO:0000313" key="1">
    <source>
        <dbReference type="EMBL" id="TEA38521.1"/>
    </source>
</evidence>
<protein>
    <submittedName>
        <fullName evidence="1">Uncharacterized protein</fullName>
    </submittedName>
</protein>
<proteinExistence type="predicted"/>
<reference evidence="1 2" key="1">
    <citation type="journal article" date="2018" name="Genomics">
        <title>Molecular footprints of inshore aquatic adaptation in Indo-Pacific humpback dolphin (Sousa chinensis).</title>
        <authorList>
            <person name="Ming Y."/>
            <person name="Jian J."/>
            <person name="Yu F."/>
            <person name="Yu X."/>
            <person name="Wang J."/>
            <person name="Liu W."/>
        </authorList>
    </citation>
    <scope>NUCLEOTIDE SEQUENCE [LARGE SCALE GENOMIC DNA]</scope>
    <source>
        <strain evidence="1">MY-2018</strain>
        <tissue evidence="1">Skin</tissue>
    </source>
</reference>
<dbReference type="Proteomes" id="UP000295264">
    <property type="component" value="Unassembled WGS sequence"/>
</dbReference>
<dbReference type="EMBL" id="QWLN02004798">
    <property type="protein sequence ID" value="TEA38521.1"/>
    <property type="molecule type" value="Genomic_DNA"/>
</dbReference>
<feature type="non-terminal residue" evidence="1">
    <location>
        <position position="1"/>
    </location>
</feature>
<accession>A0A484GT32</accession>
<evidence type="ECO:0000313" key="2">
    <source>
        <dbReference type="Proteomes" id="UP000295264"/>
    </source>
</evidence>
<gene>
    <name evidence="1" type="ORF">DBR06_SOUSAS110429</name>
</gene>
<keyword evidence="2" id="KW-1185">Reference proteome</keyword>
<comment type="caution">
    <text evidence="1">The sequence shown here is derived from an EMBL/GenBank/DDBJ whole genome shotgun (WGS) entry which is preliminary data.</text>
</comment>
<organism evidence="1 2">
    <name type="scientific">Sousa chinensis</name>
    <name type="common">Indo-pacific humpbacked dolphin</name>
    <name type="synonym">Steno chinensis</name>
    <dbReference type="NCBI Taxonomy" id="103600"/>
    <lineage>
        <taxon>Eukaryota</taxon>
        <taxon>Metazoa</taxon>
        <taxon>Chordata</taxon>
        <taxon>Craniata</taxon>
        <taxon>Vertebrata</taxon>
        <taxon>Euteleostomi</taxon>
        <taxon>Mammalia</taxon>
        <taxon>Eutheria</taxon>
        <taxon>Laurasiatheria</taxon>
        <taxon>Artiodactyla</taxon>
        <taxon>Whippomorpha</taxon>
        <taxon>Cetacea</taxon>
        <taxon>Odontoceti</taxon>
        <taxon>Delphinidae</taxon>
        <taxon>Sousa</taxon>
    </lineage>
</organism>
<name>A0A484GT32_SOUCH</name>
<sequence>CHHSQSLQSPEISP</sequence>